<dbReference type="SUPFAM" id="SSF46689">
    <property type="entry name" value="Homeodomain-like"/>
    <property type="match status" value="1"/>
</dbReference>
<evidence type="ECO:0000256" key="2">
    <source>
        <dbReference type="ARBA" id="ARBA00023125"/>
    </source>
</evidence>
<reference evidence="6 7" key="1">
    <citation type="submission" date="2019-03" db="EMBL/GenBank/DDBJ databases">
        <title>Genomic Encyclopedia of Type Strains, Phase IV (KMG-IV): sequencing the most valuable type-strain genomes for metagenomic binning, comparative biology and taxonomic classification.</title>
        <authorList>
            <person name="Goeker M."/>
        </authorList>
    </citation>
    <scope>NUCLEOTIDE SEQUENCE [LARGE SCALE GENOMIC DNA]</scope>
    <source>
        <strain evidence="6 7">DSM 100556</strain>
    </source>
</reference>
<dbReference type="PANTHER" id="PTHR43479">
    <property type="entry name" value="ACREF/ENVCD OPERON REPRESSOR-RELATED"/>
    <property type="match status" value="1"/>
</dbReference>
<dbReference type="InterPro" id="IPR001647">
    <property type="entry name" value="HTH_TetR"/>
</dbReference>
<dbReference type="Gene3D" id="1.10.357.10">
    <property type="entry name" value="Tetracycline Repressor, domain 2"/>
    <property type="match status" value="1"/>
</dbReference>
<sequence length="196" mass="22391">MTEKRYHHGNLKNCLIEAGIELINKEGETHFSLRKVAAICGVSNAAPYSHFSNKEELLEAMKSYVTEQFTKELNSSVKGEDLENPYTLVKLGKSYVTFFVKNPQYFEFLFSQSCISVNLSMNDDTKSSFPPFELLKEMHFRILRQHGLSDERIKDAVISAWATVHGLAAIATMKGVSYDGNWENKIEDIIWNKKEI</sequence>
<dbReference type="PROSITE" id="PS50977">
    <property type="entry name" value="HTH_TETR_2"/>
    <property type="match status" value="1"/>
</dbReference>
<dbReference type="InterPro" id="IPR025996">
    <property type="entry name" value="MT1864/Rv1816-like_C"/>
</dbReference>
<evidence type="ECO:0000256" key="3">
    <source>
        <dbReference type="ARBA" id="ARBA00023163"/>
    </source>
</evidence>
<evidence type="ECO:0000259" key="5">
    <source>
        <dbReference type="PROSITE" id="PS50977"/>
    </source>
</evidence>
<evidence type="ECO:0000313" key="7">
    <source>
        <dbReference type="Proteomes" id="UP000295718"/>
    </source>
</evidence>
<dbReference type="InterPro" id="IPR009057">
    <property type="entry name" value="Homeodomain-like_sf"/>
</dbReference>
<feature type="DNA-binding region" description="H-T-H motif" evidence="4">
    <location>
        <begin position="32"/>
        <end position="51"/>
    </location>
</feature>
<keyword evidence="1" id="KW-0805">Transcription regulation</keyword>
<dbReference type="EMBL" id="SLUO01000016">
    <property type="protein sequence ID" value="TCL55234.1"/>
    <property type="molecule type" value="Genomic_DNA"/>
</dbReference>
<dbReference type="Proteomes" id="UP000295718">
    <property type="component" value="Unassembled WGS sequence"/>
</dbReference>
<dbReference type="SUPFAM" id="SSF48498">
    <property type="entry name" value="Tetracyclin repressor-like, C-terminal domain"/>
    <property type="match status" value="1"/>
</dbReference>
<dbReference type="Pfam" id="PF13305">
    <property type="entry name" value="TetR_C_33"/>
    <property type="match status" value="1"/>
</dbReference>
<proteinExistence type="predicted"/>
<organism evidence="6 7">
    <name type="scientific">Kineothrix alysoides</name>
    <dbReference type="NCBI Taxonomy" id="1469948"/>
    <lineage>
        <taxon>Bacteria</taxon>
        <taxon>Bacillati</taxon>
        <taxon>Bacillota</taxon>
        <taxon>Clostridia</taxon>
        <taxon>Lachnospirales</taxon>
        <taxon>Lachnospiraceae</taxon>
        <taxon>Kineothrix</taxon>
    </lineage>
</organism>
<feature type="domain" description="HTH tetR-type" evidence="5">
    <location>
        <begin position="9"/>
        <end position="69"/>
    </location>
</feature>
<accession>A0A4R1QW30</accession>
<dbReference type="AlphaFoldDB" id="A0A4R1QW30"/>
<dbReference type="InterPro" id="IPR036271">
    <property type="entry name" value="Tet_transcr_reg_TetR-rel_C_sf"/>
</dbReference>
<dbReference type="OrthoDB" id="9179041at2"/>
<keyword evidence="7" id="KW-1185">Reference proteome</keyword>
<dbReference type="InterPro" id="IPR050624">
    <property type="entry name" value="HTH-type_Tx_Regulator"/>
</dbReference>
<dbReference type="GO" id="GO:0003677">
    <property type="term" value="F:DNA binding"/>
    <property type="evidence" value="ECO:0007669"/>
    <property type="project" value="UniProtKB-UniRule"/>
</dbReference>
<gene>
    <name evidence="6" type="ORF">EDD76_11674</name>
</gene>
<keyword evidence="2 4" id="KW-0238">DNA-binding</keyword>
<evidence type="ECO:0000256" key="4">
    <source>
        <dbReference type="PROSITE-ProRule" id="PRU00335"/>
    </source>
</evidence>
<dbReference type="PRINTS" id="PR00455">
    <property type="entry name" value="HTHTETR"/>
</dbReference>
<dbReference type="STRING" id="1469948.GCA_000732725_03428"/>
<name>A0A4R1QW30_9FIRM</name>
<dbReference type="RefSeq" id="WP_031392052.1">
    <property type="nucleotide sequence ID" value="NZ_JPNB01000002.1"/>
</dbReference>
<evidence type="ECO:0000313" key="6">
    <source>
        <dbReference type="EMBL" id="TCL55234.1"/>
    </source>
</evidence>
<protein>
    <submittedName>
        <fullName evidence="6">TetR family transcriptional regulator</fullName>
    </submittedName>
</protein>
<evidence type="ECO:0000256" key="1">
    <source>
        <dbReference type="ARBA" id="ARBA00023015"/>
    </source>
</evidence>
<dbReference type="Pfam" id="PF00440">
    <property type="entry name" value="TetR_N"/>
    <property type="match status" value="1"/>
</dbReference>
<keyword evidence="3" id="KW-0804">Transcription</keyword>
<comment type="caution">
    <text evidence="6">The sequence shown here is derived from an EMBL/GenBank/DDBJ whole genome shotgun (WGS) entry which is preliminary data.</text>
</comment>
<dbReference type="PANTHER" id="PTHR43479:SF20">
    <property type="entry name" value="HTH TETR-TYPE DOMAIN-CONTAINING PROTEIN"/>
    <property type="match status" value="1"/>
</dbReference>